<organism evidence="3 4">
    <name type="scientific">Paramecium primaurelia</name>
    <dbReference type="NCBI Taxonomy" id="5886"/>
    <lineage>
        <taxon>Eukaryota</taxon>
        <taxon>Sar</taxon>
        <taxon>Alveolata</taxon>
        <taxon>Ciliophora</taxon>
        <taxon>Intramacronucleata</taxon>
        <taxon>Oligohymenophorea</taxon>
        <taxon>Peniculida</taxon>
        <taxon>Parameciidae</taxon>
        <taxon>Paramecium</taxon>
    </lineage>
</organism>
<feature type="domain" description="EGF-like" evidence="2">
    <location>
        <begin position="1656"/>
        <end position="1684"/>
    </location>
</feature>
<dbReference type="SMART" id="SM00181">
    <property type="entry name" value="EGF"/>
    <property type="match status" value="21"/>
</dbReference>
<feature type="domain" description="EGF-like" evidence="2">
    <location>
        <begin position="1135"/>
        <end position="1164"/>
    </location>
</feature>
<dbReference type="OMA" id="KANNCQI"/>
<evidence type="ECO:0000313" key="3">
    <source>
        <dbReference type="EMBL" id="CAD8111694.1"/>
    </source>
</evidence>
<dbReference type="CDD" id="cd00064">
    <property type="entry name" value="FU"/>
    <property type="match status" value="1"/>
</dbReference>
<dbReference type="PANTHER" id="PTHR15332">
    <property type="entry name" value="PROPROTEIN CONVERTASE SUBTILISIN_KEXIN TYPE 5-LIKE"/>
    <property type="match status" value="1"/>
</dbReference>
<evidence type="ECO:0000313" key="4">
    <source>
        <dbReference type="Proteomes" id="UP000688137"/>
    </source>
</evidence>
<feature type="domain" description="EGF-like" evidence="2">
    <location>
        <begin position="937"/>
        <end position="984"/>
    </location>
</feature>
<feature type="transmembrane region" description="Helical" evidence="1">
    <location>
        <begin position="2842"/>
        <end position="2866"/>
    </location>
</feature>
<feature type="domain" description="EGF-like" evidence="2">
    <location>
        <begin position="1234"/>
        <end position="1272"/>
    </location>
</feature>
<comment type="caution">
    <text evidence="3">The sequence shown here is derived from an EMBL/GenBank/DDBJ whole genome shotgun (WGS) entry which is preliminary data.</text>
</comment>
<feature type="domain" description="EGF-like" evidence="2">
    <location>
        <begin position="437"/>
        <end position="478"/>
    </location>
</feature>
<feature type="domain" description="EGF-like" evidence="2">
    <location>
        <begin position="1329"/>
        <end position="1369"/>
    </location>
</feature>
<dbReference type="InterPro" id="IPR006212">
    <property type="entry name" value="Furin_repeat"/>
</dbReference>
<feature type="domain" description="EGF-like" evidence="2">
    <location>
        <begin position="1091"/>
        <end position="1134"/>
    </location>
</feature>
<feature type="domain" description="EGF-like" evidence="2">
    <location>
        <begin position="1377"/>
        <end position="1416"/>
    </location>
</feature>
<keyword evidence="4" id="KW-1185">Reference proteome</keyword>
<reference evidence="3" key="1">
    <citation type="submission" date="2021-01" db="EMBL/GenBank/DDBJ databases">
        <authorList>
            <consortium name="Genoscope - CEA"/>
            <person name="William W."/>
        </authorList>
    </citation>
    <scope>NUCLEOTIDE SEQUENCE</scope>
</reference>
<feature type="domain" description="EGF-like" evidence="2">
    <location>
        <begin position="734"/>
        <end position="786"/>
    </location>
</feature>
<feature type="domain" description="EGF-like" evidence="2">
    <location>
        <begin position="1035"/>
        <end position="1083"/>
    </location>
</feature>
<feature type="domain" description="EGF-like" evidence="2">
    <location>
        <begin position="479"/>
        <end position="530"/>
    </location>
</feature>
<protein>
    <recommendedName>
        <fullName evidence="2">EGF-like domain-containing protein</fullName>
    </recommendedName>
</protein>
<keyword evidence="1" id="KW-1133">Transmembrane helix</keyword>
<feature type="domain" description="EGF-like" evidence="2">
    <location>
        <begin position="1561"/>
        <end position="1610"/>
    </location>
</feature>
<evidence type="ECO:0000259" key="2">
    <source>
        <dbReference type="SMART" id="SM00181"/>
    </source>
</evidence>
<sequence length="2994" mass="344197">MMLIRLVLIKEVLGWREYQKWYNIFGIDQNLCPDLHTHIPDMHPHQCVSYALICYGVTDIVVRIEVNGTQHLCHPRFQPWGAGTPTKDQYSIHCGYEIGASLVMELLSDGHYKYYCRYFTDDQNKRCLIGTLQQGIFRCQFCKFPYFGAGFGCSQVQIGYDQRFTNPPRSCHGDCLECDEAKVCSQCRFGSVKVQQIDNSCNLYCRGFTSCYFDSNTQVVYSGSCNIGFYMDQQSCVSNFINSSILDVSPCLQVSPSPTYLYTCDSCIQGYSRIQVYEGVNDFYLCKKMDWNCDMSRQSMILDTLSSVSQLIYYTTCTLCDPGYFYFKPLKNCQCIKKQYCLVVKQYFKNPNCILLDTTETYCLACQSWFALQSDGTCKQTYCDSKCLTCLDTNPSYCTTCDSTGNKIADNGICKCQTNNGLYEENCIPCIDIYCFDCQQDFLVCISCKPGSNRIIVNDECICQPGTYDPKQDDQICLACDLSCLTCFGPSNLECTNCEEENIANRIQISTLCPCKIGYGEKANKDSKCEKCHPRCLTCFQAADETEQQYCLSCIPGQNRVVSDTFRCDCIPNYGDFGGTSDICGICDYTCGTCNNIGPTNCTQCLEISFRELTTSGECLCKQQYYDDNTDNIVCMRCHHSCELCANSPEKDACIQCPSTRTSNEPGSQFECFCTLSNTFDDGFSLECQQCDKSCSTCYGPLSTNCLTCDANYRQKELSSCVCPKGYYDIGELECAKCHYSCSQCFDNTAENCIACFFELNHRILKGNICKCADGYYEELEIAQCKICSYTCETCEIQPQKCLSCPLNSLRILDLNKGCVCPEEYFDKENQITCQKCHFKCKTCTGQDQNQCLSCDPISNRILQISSCLCQPHYFETEVQECSTCSAFCYQCINNFENCTSCNQDRYLVGSRCKCITKFQGATISTYDFNGMIKCEKCHHSCGTCIGIYETDCISCIDTDHRFQVGNTCVCKEGYFDAGLPVCEKCSYKCKGCQNQSENCTSCQDNSLRQFVSGFKKCQCINKYYDDGQNEICQKCHYSCQRCIDIQTKCEICSLESNRIYNDQLFTCDCDIGYYDNGSEICEKCHYSCLSCTSGDFHSCLTCIDSKISKRVFHNKICKCLFGYFDDGQSISCKKCDTSCLSCVEQSFQCLSCPLTRKIEQNCKCEQGYYDVGQQLCLKCNSNCQTCQITSNQCTSCDSDQFREINLITRTCDCQKGFHEFNGICFQCHSSCKTCSESIYKCTSCMQFRNLKNNDCICNDGMYESSIDKQCKLCDKTCLTCAYIKTYCLTCSIDNFRQFKSGNSCECIKGYFENPINQNCEQCEISCLTCSQSYDNCLTCDNSLNLSSINNKCLCQSSYFFDPLTNSCQQCNINCLECQKRNECTSCRLTTRHLDIDQKNCLCNDGYFETNQQSCSQCHSSCDTCKNVNTHCLTCKSDSKRILTNNQCICLDGYYDTGIELCQKCNNLCKTCQFSASFCLSCYNIEQNRYLQGNKCVCKPGYFEQNRDICQKCSKECLTCSGSADYCTSCDINSKRVDQSIIHKCPCMTGFYQDQDQICQKCHIKCQTCLNQSNQCLSCNFQLNSNRKSLSDQCNCKDGYYDDGTQLQCQLCSFQCKTCQIKANNCQICQNSLRINPPKCNCSDGYYEDEQLICQICASKCNTCILVPSNCLTCKPGRFDQDCKCLPGYFEIGQEQCQQCQFQCATCDLNSLNCKTCKGDRFQEPQCICQSGYFDDHINENCQKCDNTCLECNINGCLSCNANRILNEEMNCIPPPNSIWYDNTPWCSTCQVAVVNAYLSDDISKIIIHFDFPLNPKNFNQYFEINKCLQIFELESSQSFGQNSVCYLNPENEQELLILLGEYSTINIGDVILFKSNSLTHMNCQVSLQKFIFTKLQYPINPLPPQIEYLVPLHQLNPFADNSIYLKSIKNNGNRKLFYIIWSCQVQSKENSSVLNKFLDDINKLQECNLLIPKFTLPGDALIKFKIKYYNFINIYSQSEFVINTHAGDLPQIDINVKLSYFVFETIKIGVSVGNLDQSIQKNTTKYQIQINEIDRYPNKSTSSQLNSLIESNYFELIYFTISKYILSPNSTYTYQVIATNLDTKKSQQQNFTFDIKIAGLICQFNNIGYQNIRRDLNLQIFCEDLDTTYKQNSDPDLFIQVVCKDLTLNKICQNQQKQIINVNQSDTYQFIRKNSISSFTVQEWTVTATKFKQKTKFSLIIVYLENDFPSLQLEFNKGYLMRQINNYEQLNFTFIIPFINKYNLLDLSIAIIYNYEIIEILQPKYISYQFQIFNKIKEFNFGDDIKLKFSAQYTNNIMPSIQNIKLTINQPPLCSKLRITPSSDLALTNISIAAACQQLQDFPYKYQLRLFLRELDLIEFLQGSSDNSLVLYPFQTQNQFLIQTPSSVDSSKIGILVEVLDSGGSITNIYDMINVRPANINCSAIQYQNMNLQSKILLLIETMNHKCNEVNQQIYIDLLQQQILPDWNDNVLKQQALKIYIQFKIAYGQKKPYNRLLQKEINNKCIDLNSNHLFITQNVTEHGENLTKIIEDFKGNTHKLNMVLKYLIKMKKQSQQELYLNQYIWNEEIFEQYQNSQDGLRSLLYYLDYIYSNISSINTKNETIYQNIVDLLKFITLIVEEIQNTIFVNEKPYVLEGNEIIWQIKRRTKQIFNQQFNIEKTKEDYLTDFVQQESTYLKTNPLRFSSDLVNILQTQFNDQTLQIYSEYYYQILLKNSYKLKFVSSENISSDYSTQFGSYQICSNTENYLQEYKIQCIIRSITGKFYQCNLNRLIKNDTIELSCECNRFGEIFLVISANTSAVISNNNHFSIQDLATSSIFEYLLALQIGTISLSSIFMMIYIYQLLKDQKNKQERLNTEQNCLSPKTKLNKLQEFLRNSLSKYIKLYQFLIIEIQIFNLVIGFQKYSPNSIYYQLYQSLNAIFQITQYLKFVDSFFQTLQQSLYQELFIRQSKQYTDSNELLLLLVSYFLSYFQ</sequence>
<feature type="domain" description="EGF-like" evidence="2">
    <location>
        <begin position="1424"/>
        <end position="1463"/>
    </location>
</feature>
<dbReference type="Proteomes" id="UP000688137">
    <property type="component" value="Unassembled WGS sequence"/>
</dbReference>
<feature type="domain" description="EGF-like" evidence="2">
    <location>
        <begin position="1706"/>
        <end position="1743"/>
    </location>
</feature>
<feature type="domain" description="EGF-like" evidence="2">
    <location>
        <begin position="1471"/>
        <end position="1511"/>
    </location>
</feature>
<accession>A0A8S1Q9N5</accession>
<feature type="domain" description="EGF-like" evidence="2">
    <location>
        <begin position="1280"/>
        <end position="1321"/>
    </location>
</feature>
<name>A0A8S1Q9N5_PARPR</name>
<feature type="domain" description="EGF-like" evidence="2">
    <location>
        <begin position="687"/>
        <end position="722"/>
    </location>
</feature>
<dbReference type="PANTHER" id="PTHR15332:SF175">
    <property type="entry name" value="PROPROTEIN CONVERTASE SUBTILISIN_KEXIN TYPE 5-LIKE"/>
    <property type="match status" value="1"/>
</dbReference>
<dbReference type="EMBL" id="CAJJDM010000152">
    <property type="protein sequence ID" value="CAD8111694.1"/>
    <property type="molecule type" value="Genomic_DNA"/>
</dbReference>
<gene>
    <name evidence="3" type="ORF">PPRIM_AZ9-3.1.T1480119</name>
</gene>
<feature type="domain" description="EGF-like" evidence="2">
    <location>
        <begin position="593"/>
        <end position="639"/>
    </location>
</feature>
<feature type="domain" description="EGF-like" evidence="2">
    <location>
        <begin position="1618"/>
        <end position="1655"/>
    </location>
</feature>
<proteinExistence type="predicted"/>
<feature type="domain" description="EGF-like" evidence="2">
    <location>
        <begin position="1516"/>
        <end position="1560"/>
    </location>
</feature>
<evidence type="ECO:0000256" key="1">
    <source>
        <dbReference type="SAM" id="Phobius"/>
    </source>
</evidence>
<keyword evidence="1" id="KW-0812">Transmembrane</keyword>
<keyword evidence="1" id="KW-0472">Membrane</keyword>
<dbReference type="InterPro" id="IPR000742">
    <property type="entry name" value="EGF"/>
</dbReference>
<dbReference type="SMART" id="SM00261">
    <property type="entry name" value="FU"/>
    <property type="match status" value="27"/>
</dbReference>
<feature type="domain" description="EGF-like" evidence="2">
    <location>
        <begin position="538"/>
        <end position="585"/>
    </location>
</feature>